<dbReference type="InterPro" id="IPR012910">
    <property type="entry name" value="Plug_dom"/>
</dbReference>
<dbReference type="eggNOG" id="COG4206">
    <property type="taxonomic scope" value="Bacteria"/>
</dbReference>
<dbReference type="InterPro" id="IPR036942">
    <property type="entry name" value="Beta-barrel_TonB_sf"/>
</dbReference>
<dbReference type="STRING" id="504832.OCA5_c08540"/>
<sequence>MHVETMIRTASLLGCVALTVLPTSEATAQTELPAITVADTKPTRKKRPKPVRRPPVQPQAAAIPAPVPPGETTPPPPIPPIPPTFASQSQTTNAQILSRGGASLGDTLGTTAGVSATSFSPVASRPVIRGLGGFRVRTQENGIGSADMANLGEDHAVTIDPLTAGNVEVIRGPGTLRYGSQAIGGVVSATTGRIPTAVPANGVAFEARGGLNSVSRGADGAVLLDAGGGNFAIHADAFARQAGDYRIPGGVQENSSYRSDGHAVGGSYIFDSGFIGVAYQEMAMTYFIPGIDSAKVKNHIDLHQSKWTSRGEWRIGEYGLDAIRYWFGATDYKHNEINGVGAAAQIGSRFKNEELESRVEVSHLPFMTALGEWRGTAGMQWGQRNLSVAGATEPLLALAKARNIAAFAFEELQLTHALRAQAAVRIERTQIDGTGAQFPASFLPPPDQPILFPVDRSFMPVSVSTGLLYELPSDIVARVTLQHVERAPDPIEMFYKGPHDTPRTFEIGDPNMKLEKADTVEIGISRKRGATRFDASIYASRYRNFIFKNFTGVRCNETFASCGTPGASYDQIIYSQRDARFVGGEIEIEHDVARLWNGVWGLGGQYDIVHATFADGGYVPKIPPQRLGGSIFYRDADWSARVSLLHAFAQTHLGAFETPTPGFNLLNAELSHTHKFVKAGLPVTLTVGLKGENLLNADIRLHQSYKKDEVLQPGRNVRLFASMKF</sequence>
<dbReference type="KEGG" id="oca:OCAR_7261"/>
<evidence type="ECO:0000256" key="10">
    <source>
        <dbReference type="SAM" id="MobiDB-lite"/>
    </source>
</evidence>
<comment type="subcellular location">
    <subcellularLocation>
        <location evidence="1 8">Cell outer membrane</location>
        <topology evidence="1 8">Multi-pass membrane protein</topology>
    </subcellularLocation>
</comment>
<dbReference type="GO" id="GO:0015344">
    <property type="term" value="F:siderophore uptake transmembrane transporter activity"/>
    <property type="evidence" value="ECO:0007669"/>
    <property type="project" value="TreeGrafter"/>
</dbReference>
<dbReference type="Proteomes" id="UP000007730">
    <property type="component" value="Chromosome"/>
</dbReference>
<dbReference type="OrthoDB" id="9795928at2"/>
<keyword evidence="2 8" id="KW-0813">Transport</keyword>
<keyword evidence="6 8" id="KW-0472">Membrane</keyword>
<dbReference type="EMBL" id="CP002826">
    <property type="protein sequence ID" value="AEI05576.1"/>
    <property type="molecule type" value="Genomic_DNA"/>
</dbReference>
<dbReference type="PROSITE" id="PS52016">
    <property type="entry name" value="TONB_DEPENDENT_REC_3"/>
    <property type="match status" value="1"/>
</dbReference>
<organism evidence="14 15">
    <name type="scientific">Afipia carboxidovorans (strain ATCC 49405 / DSM 1227 / KCTC 32145 / OM5)</name>
    <name type="common">Oligotropha carboxidovorans</name>
    <dbReference type="NCBI Taxonomy" id="504832"/>
    <lineage>
        <taxon>Bacteria</taxon>
        <taxon>Pseudomonadati</taxon>
        <taxon>Pseudomonadota</taxon>
        <taxon>Alphaproteobacteria</taxon>
        <taxon>Hyphomicrobiales</taxon>
        <taxon>Nitrobacteraceae</taxon>
        <taxon>Afipia</taxon>
    </lineage>
</organism>
<evidence type="ECO:0000256" key="5">
    <source>
        <dbReference type="ARBA" id="ARBA00023077"/>
    </source>
</evidence>
<accession>B6JIV9</accession>
<feature type="signal peptide" evidence="11">
    <location>
        <begin position="1"/>
        <end position="28"/>
    </location>
</feature>
<dbReference type="HOGENOM" id="CLU_008287_10_1_5"/>
<keyword evidence="4 8" id="KW-0812">Transmembrane</keyword>
<feature type="domain" description="TonB-dependent receptor plug" evidence="13">
    <location>
        <begin position="87"/>
        <end position="186"/>
    </location>
</feature>
<evidence type="ECO:0000256" key="6">
    <source>
        <dbReference type="ARBA" id="ARBA00023136"/>
    </source>
</evidence>
<feature type="compositionally biased region" description="Polar residues" evidence="10">
    <location>
        <begin position="85"/>
        <end position="95"/>
    </location>
</feature>
<evidence type="ECO:0000256" key="7">
    <source>
        <dbReference type="ARBA" id="ARBA00023237"/>
    </source>
</evidence>
<gene>
    <name evidence="14" type="ordered locus">OCA5_c08540</name>
</gene>
<keyword evidence="14" id="KW-0675">Receptor</keyword>
<dbReference type="PATRIC" id="fig|504832.7.peg.901"/>
<dbReference type="Pfam" id="PF00593">
    <property type="entry name" value="TonB_dep_Rec_b-barrel"/>
    <property type="match status" value="1"/>
</dbReference>
<keyword evidence="11" id="KW-0732">Signal</keyword>
<dbReference type="Pfam" id="PF07715">
    <property type="entry name" value="Plug"/>
    <property type="match status" value="1"/>
</dbReference>
<dbReference type="InterPro" id="IPR039426">
    <property type="entry name" value="TonB-dep_rcpt-like"/>
</dbReference>
<reference evidence="14 15" key="1">
    <citation type="journal article" date="2011" name="J. Bacteriol.">
        <title>Complete genome sequences of the chemolithoautotrophic Oligotropha carboxidovorans strains OM4 and OM5.</title>
        <authorList>
            <person name="Volland S."/>
            <person name="Rachinger M."/>
            <person name="Strittmatter A."/>
            <person name="Daniel R."/>
            <person name="Gottschalk G."/>
            <person name="Meyer O."/>
        </authorList>
    </citation>
    <scope>NUCLEOTIDE SEQUENCE [LARGE SCALE GENOMIC DNA]</scope>
    <source>
        <strain evidence="15">ATCC 49405 / DSM 1227 / KCTC 32145 / OM5</strain>
    </source>
</reference>
<feature type="chain" id="PRO_5002847055" evidence="11">
    <location>
        <begin position="29"/>
        <end position="725"/>
    </location>
</feature>
<evidence type="ECO:0000256" key="4">
    <source>
        <dbReference type="ARBA" id="ARBA00022692"/>
    </source>
</evidence>
<evidence type="ECO:0000313" key="15">
    <source>
        <dbReference type="Proteomes" id="UP000007730"/>
    </source>
</evidence>
<feature type="region of interest" description="Disordered" evidence="10">
    <location>
        <begin position="32"/>
        <end position="95"/>
    </location>
</feature>
<dbReference type="InterPro" id="IPR000531">
    <property type="entry name" value="Beta-barrel_TonB"/>
</dbReference>
<protein>
    <submittedName>
        <fullName evidence="14">TonB-dependent receptor protein</fullName>
    </submittedName>
</protein>
<keyword evidence="3 8" id="KW-1134">Transmembrane beta strand</keyword>
<dbReference type="PANTHER" id="PTHR30069">
    <property type="entry name" value="TONB-DEPENDENT OUTER MEMBRANE RECEPTOR"/>
    <property type="match status" value="1"/>
</dbReference>
<comment type="similarity">
    <text evidence="8 9">Belongs to the TonB-dependent receptor family.</text>
</comment>
<dbReference type="InterPro" id="IPR037066">
    <property type="entry name" value="Plug_dom_sf"/>
</dbReference>
<evidence type="ECO:0000259" key="13">
    <source>
        <dbReference type="Pfam" id="PF07715"/>
    </source>
</evidence>
<proteinExistence type="inferred from homology"/>
<name>B6JIV9_AFIC5</name>
<dbReference type="AlphaFoldDB" id="B6JIV9"/>
<keyword evidence="5 9" id="KW-0798">TonB box</keyword>
<evidence type="ECO:0000256" key="11">
    <source>
        <dbReference type="SAM" id="SignalP"/>
    </source>
</evidence>
<dbReference type="Gene3D" id="2.40.170.20">
    <property type="entry name" value="TonB-dependent receptor, beta-barrel domain"/>
    <property type="match status" value="1"/>
</dbReference>
<keyword evidence="7 8" id="KW-0998">Cell outer membrane</keyword>
<evidence type="ECO:0000313" key="14">
    <source>
        <dbReference type="EMBL" id="AEI05576.1"/>
    </source>
</evidence>
<evidence type="ECO:0000256" key="3">
    <source>
        <dbReference type="ARBA" id="ARBA00022452"/>
    </source>
</evidence>
<feature type="compositionally biased region" description="Basic residues" evidence="10">
    <location>
        <begin position="43"/>
        <end position="52"/>
    </location>
</feature>
<dbReference type="PANTHER" id="PTHR30069:SF40">
    <property type="entry name" value="TONB-DEPENDENT RECEPTOR NMB0964-RELATED"/>
    <property type="match status" value="1"/>
</dbReference>
<dbReference type="GO" id="GO:0009279">
    <property type="term" value="C:cell outer membrane"/>
    <property type="evidence" value="ECO:0007669"/>
    <property type="project" value="UniProtKB-SubCell"/>
</dbReference>
<keyword evidence="15" id="KW-1185">Reference proteome</keyword>
<dbReference type="KEGG" id="ocg:OCA5_c08540"/>
<dbReference type="SUPFAM" id="SSF56935">
    <property type="entry name" value="Porins"/>
    <property type="match status" value="1"/>
</dbReference>
<feature type="domain" description="TonB-dependent receptor-like beta-barrel" evidence="12">
    <location>
        <begin position="307"/>
        <end position="694"/>
    </location>
</feature>
<evidence type="ECO:0000256" key="2">
    <source>
        <dbReference type="ARBA" id="ARBA00022448"/>
    </source>
</evidence>
<dbReference type="GO" id="GO:0044718">
    <property type="term" value="P:siderophore transmembrane transport"/>
    <property type="evidence" value="ECO:0007669"/>
    <property type="project" value="TreeGrafter"/>
</dbReference>
<evidence type="ECO:0000256" key="8">
    <source>
        <dbReference type="PROSITE-ProRule" id="PRU01360"/>
    </source>
</evidence>
<evidence type="ECO:0000256" key="9">
    <source>
        <dbReference type="RuleBase" id="RU003357"/>
    </source>
</evidence>
<feature type="compositionally biased region" description="Pro residues" evidence="10">
    <location>
        <begin position="65"/>
        <end position="83"/>
    </location>
</feature>
<evidence type="ECO:0000259" key="12">
    <source>
        <dbReference type="Pfam" id="PF00593"/>
    </source>
</evidence>
<evidence type="ECO:0000256" key="1">
    <source>
        <dbReference type="ARBA" id="ARBA00004571"/>
    </source>
</evidence>
<dbReference type="Gene3D" id="2.170.130.10">
    <property type="entry name" value="TonB-dependent receptor, plug domain"/>
    <property type="match status" value="1"/>
</dbReference>